<organism evidence="2 3">
    <name type="scientific">Pseudoroseomonas ludipueritiae</name>
    <dbReference type="NCBI Taxonomy" id="198093"/>
    <lineage>
        <taxon>Bacteria</taxon>
        <taxon>Pseudomonadati</taxon>
        <taxon>Pseudomonadota</taxon>
        <taxon>Alphaproteobacteria</taxon>
        <taxon>Acetobacterales</taxon>
        <taxon>Acetobacteraceae</taxon>
        <taxon>Pseudoroseomonas</taxon>
    </lineage>
</organism>
<name>A0ABR7R8U6_9PROT</name>
<dbReference type="Proteomes" id="UP000603940">
    <property type="component" value="Unassembled WGS sequence"/>
</dbReference>
<sequence>MTKRSASKFDAIFSKEPLDAPPPIERAENPPPAAPASEPPPAPPASSVSRPGSMNFKLSAAQAEALALHRFRTGRQKQAIVSEALDMWLAKNKKLVQ</sequence>
<feature type="compositionally biased region" description="Pro residues" evidence="1">
    <location>
        <begin position="19"/>
        <end position="44"/>
    </location>
</feature>
<reference evidence="2 3" key="1">
    <citation type="journal article" date="2009" name="Int. J. Syst. Evol. Microbiol.">
        <title>Transfer of Teichococcus ludipueritiae and Muricoccus roseus to the genus Roseomonas, as Roseomonas ludipueritiae comb. nov. and Roseomonas rosea comb. nov., respectively, and emended description of the genus Roseomonas.</title>
        <authorList>
            <person name="Sanchez-Porro C."/>
            <person name="Gallego V."/>
            <person name="Busse H.J."/>
            <person name="Kampfer P."/>
            <person name="Ventosa A."/>
        </authorList>
    </citation>
    <scope>NUCLEOTIDE SEQUENCE [LARGE SCALE GENOMIC DNA]</scope>
    <source>
        <strain evidence="2 3">DSM 14915</strain>
    </source>
</reference>
<keyword evidence="3" id="KW-1185">Reference proteome</keyword>
<dbReference type="RefSeq" id="WP_187778944.1">
    <property type="nucleotide sequence ID" value="NZ_JBHTKP010000029.1"/>
</dbReference>
<protein>
    <submittedName>
        <fullName evidence="2">Uncharacterized protein</fullName>
    </submittedName>
</protein>
<dbReference type="EMBL" id="JACTUZ010000051">
    <property type="protein sequence ID" value="MBC9177825.1"/>
    <property type="molecule type" value="Genomic_DNA"/>
</dbReference>
<evidence type="ECO:0000256" key="1">
    <source>
        <dbReference type="SAM" id="MobiDB-lite"/>
    </source>
</evidence>
<gene>
    <name evidence="2" type="ORF">IBL25_12825</name>
</gene>
<accession>A0ABR7R8U6</accession>
<evidence type="ECO:0000313" key="2">
    <source>
        <dbReference type="EMBL" id="MBC9177825.1"/>
    </source>
</evidence>
<comment type="caution">
    <text evidence="2">The sequence shown here is derived from an EMBL/GenBank/DDBJ whole genome shotgun (WGS) entry which is preliminary data.</text>
</comment>
<feature type="region of interest" description="Disordered" evidence="1">
    <location>
        <begin position="1"/>
        <end position="55"/>
    </location>
</feature>
<evidence type="ECO:0000313" key="3">
    <source>
        <dbReference type="Proteomes" id="UP000603940"/>
    </source>
</evidence>
<proteinExistence type="predicted"/>